<comment type="caution">
    <text evidence="7">The sequence shown here is derived from an EMBL/GenBank/DDBJ whole genome shotgun (WGS) entry which is preliminary data.</text>
</comment>
<feature type="active site" description="Charge relay system" evidence="5">
    <location>
        <position position="528"/>
    </location>
</feature>
<reference evidence="7 8" key="1">
    <citation type="submission" date="2019-08" db="EMBL/GenBank/DDBJ databases">
        <title>Pelomicrobium methylotrophicum gen. nov., sp. nov. a moderately thermophilic, facultatively anaerobic, lithoautotrophic and methylotrophic bacterium isolated from a terrestrial mud volcano.</title>
        <authorList>
            <person name="Slobodkina G.B."/>
            <person name="Merkel A.Y."/>
            <person name="Slobodkin A.I."/>
        </authorList>
    </citation>
    <scope>NUCLEOTIDE SEQUENCE [LARGE SCALE GENOMIC DNA]</scope>
    <source>
        <strain evidence="7 8">SM250</strain>
    </source>
</reference>
<evidence type="ECO:0000256" key="2">
    <source>
        <dbReference type="ARBA" id="ARBA00022670"/>
    </source>
</evidence>
<dbReference type="SUPFAM" id="SSF52743">
    <property type="entry name" value="Subtilisin-like"/>
    <property type="match status" value="1"/>
</dbReference>
<comment type="similarity">
    <text evidence="1 5">Belongs to the peptidase S8 family.</text>
</comment>
<dbReference type="PROSITE" id="PS00136">
    <property type="entry name" value="SUBTILASE_ASP"/>
    <property type="match status" value="1"/>
</dbReference>
<dbReference type="AlphaFoldDB" id="A0A5C7ENL0"/>
<gene>
    <name evidence="7" type="ORF">FR698_04495</name>
</gene>
<evidence type="ECO:0000313" key="8">
    <source>
        <dbReference type="Proteomes" id="UP000321201"/>
    </source>
</evidence>
<dbReference type="PROSITE" id="PS51892">
    <property type="entry name" value="SUBTILASE"/>
    <property type="match status" value="1"/>
</dbReference>
<keyword evidence="2 5" id="KW-0645">Protease</keyword>
<name>A0A5C7ENL0_9PROT</name>
<dbReference type="Proteomes" id="UP000321201">
    <property type="component" value="Unassembled WGS sequence"/>
</dbReference>
<evidence type="ECO:0000256" key="3">
    <source>
        <dbReference type="ARBA" id="ARBA00022801"/>
    </source>
</evidence>
<dbReference type="InterPro" id="IPR050131">
    <property type="entry name" value="Peptidase_S8_subtilisin-like"/>
</dbReference>
<feature type="domain" description="Peptidase S8/S53" evidence="6">
    <location>
        <begin position="256"/>
        <end position="584"/>
    </location>
</feature>
<evidence type="ECO:0000256" key="1">
    <source>
        <dbReference type="ARBA" id="ARBA00011073"/>
    </source>
</evidence>
<accession>A0A5C7ENL0</accession>
<protein>
    <submittedName>
        <fullName evidence="7">S8 family peptidase</fullName>
    </submittedName>
</protein>
<dbReference type="Pfam" id="PF00082">
    <property type="entry name" value="Peptidase_S8"/>
    <property type="match status" value="1"/>
</dbReference>
<sequence>MPETYPHLTLVREQPVNPRRSRPAPIRVREPENWRAFGREMGQRLQMARKRAAEAVGGFDERRLLKLELGTPLDPAEFQKISRGIEIVSQEDKTVILAFATEAALGEFEERLTTLAEGGRPTYRNVLFALKGFDHWTEDDRKGWALRQEGWPEQDRFALDVELWPVRPETERTQCWQSFEAWLRKNGIEKLDDVKQAHLILYRVRADRQQASLLLRHRDVRLVDLPPRYALEVSLLQTDIQDIPPVTSPSADAPGIAVLDSGLTTGHPLLAPAVGDAQSFIPGLGPDDQNGHGTLVAGIALYGDVEEKLRARIFTPTLRLYSGRILDANNASDDKLIENQVETAVRYFHSEYGCRVFNLSYGDRRKPYLGRHVRGLAVTVDMLTRELGVLFVVPTGNFEGTDTIPADWRNDYPDYLLTREAALLDPAPALNALTVGSLARWDATFNTQRYQHDAAEQPIARHDQPSPFTRSGPSVSGAIKPELVAYGGNWAVNLGVANQWIHRQGLGELSTCKDFASGRLFAEEAGTSFAAPHIAHLAARVLIEYPQADPNLLRALLCAHARWPDSCETLLPDKAKRLRLCGYGKVQESGLERSTDQEVTLVATDKIPDRHHHFYEIPLPAEFLEGRQRTREITVALAYSPAVRTTRIAYKSLQMEFRLVWAGDLSHVSKMFNAATSRDDYQRIPEANGARIGTRNRSAGTVQVDTWTLRRTNAQRRAQKLFVVVTRIDESWGRELTFTEEPYALVVTLRDRENAEARLYSHVQQRLAQRERERVRVRAGR</sequence>
<dbReference type="PRINTS" id="PR00723">
    <property type="entry name" value="SUBTILISIN"/>
</dbReference>
<dbReference type="InterPro" id="IPR015500">
    <property type="entry name" value="Peptidase_S8_subtilisin-rel"/>
</dbReference>
<evidence type="ECO:0000313" key="7">
    <source>
        <dbReference type="EMBL" id="TXF12894.1"/>
    </source>
</evidence>
<dbReference type="InterPro" id="IPR034074">
    <property type="entry name" value="Y4bN_pept_dom"/>
</dbReference>
<keyword evidence="8" id="KW-1185">Reference proteome</keyword>
<dbReference type="RefSeq" id="WP_147798976.1">
    <property type="nucleotide sequence ID" value="NZ_VPFL01000004.1"/>
</dbReference>
<proteinExistence type="inferred from homology"/>
<feature type="active site" description="Charge relay system" evidence="5">
    <location>
        <position position="260"/>
    </location>
</feature>
<dbReference type="GO" id="GO:0006508">
    <property type="term" value="P:proteolysis"/>
    <property type="evidence" value="ECO:0007669"/>
    <property type="project" value="UniProtKB-KW"/>
</dbReference>
<keyword evidence="3 5" id="KW-0378">Hydrolase</keyword>
<dbReference type="GO" id="GO:0004252">
    <property type="term" value="F:serine-type endopeptidase activity"/>
    <property type="evidence" value="ECO:0007669"/>
    <property type="project" value="UniProtKB-UniRule"/>
</dbReference>
<dbReference type="PANTHER" id="PTHR43806">
    <property type="entry name" value="PEPTIDASE S8"/>
    <property type="match status" value="1"/>
</dbReference>
<dbReference type="InterPro" id="IPR036852">
    <property type="entry name" value="Peptidase_S8/S53_dom_sf"/>
</dbReference>
<organism evidence="7 8">
    <name type="scientific">Pelomicrobium methylotrophicum</name>
    <dbReference type="NCBI Taxonomy" id="2602750"/>
    <lineage>
        <taxon>Bacteria</taxon>
        <taxon>Pseudomonadati</taxon>
        <taxon>Pseudomonadota</taxon>
        <taxon>Hydrogenophilia</taxon>
        <taxon>Hydrogenophilia incertae sedis</taxon>
        <taxon>Pelomicrobium</taxon>
    </lineage>
</organism>
<keyword evidence="4 5" id="KW-0720">Serine protease</keyword>
<dbReference type="InterPro" id="IPR000209">
    <property type="entry name" value="Peptidase_S8/S53_dom"/>
</dbReference>
<evidence type="ECO:0000256" key="5">
    <source>
        <dbReference type="PROSITE-ProRule" id="PRU01240"/>
    </source>
</evidence>
<dbReference type="EMBL" id="VPFL01000004">
    <property type="protein sequence ID" value="TXF12894.1"/>
    <property type="molecule type" value="Genomic_DNA"/>
</dbReference>
<feature type="active site" description="Charge relay system" evidence="5">
    <location>
        <position position="292"/>
    </location>
</feature>
<dbReference type="InParanoid" id="A0A5C7ENL0"/>
<dbReference type="Gene3D" id="3.40.50.200">
    <property type="entry name" value="Peptidase S8/S53 domain"/>
    <property type="match status" value="1"/>
</dbReference>
<dbReference type="InterPro" id="IPR023827">
    <property type="entry name" value="Peptidase_S8_Asp-AS"/>
</dbReference>
<evidence type="ECO:0000259" key="6">
    <source>
        <dbReference type="Pfam" id="PF00082"/>
    </source>
</evidence>
<dbReference type="OrthoDB" id="9768989at2"/>
<evidence type="ECO:0000256" key="4">
    <source>
        <dbReference type="ARBA" id="ARBA00022825"/>
    </source>
</evidence>
<dbReference type="CDD" id="cd04847">
    <property type="entry name" value="Peptidases_S8_Subtilisin_like_2"/>
    <property type="match status" value="1"/>
</dbReference>
<dbReference type="PANTHER" id="PTHR43806:SF11">
    <property type="entry name" value="CEREVISIN-RELATED"/>
    <property type="match status" value="1"/>
</dbReference>